<gene>
    <name evidence="2" type="ORF">A3843_04650</name>
</gene>
<dbReference type="STRING" id="197461.A3843_04650"/>
<evidence type="ECO:0000313" key="2">
    <source>
        <dbReference type="EMBL" id="OKL45046.1"/>
    </source>
</evidence>
<sequence length="60" mass="6579">MEFAQADQNAGPATPFCQIMIAGRPQVMLIMIKVPTMGCCIFLGSFLHTSFMLISVLDLE</sequence>
<proteinExistence type="predicted"/>
<reference evidence="2 3" key="1">
    <citation type="submission" date="2016-03" db="EMBL/GenBank/DDBJ databases">
        <title>Genome sequence of Nesiotobacter sp. nov., a moderately halophilic alphaproteobacterium isolated from the Yellow Sea, China.</title>
        <authorList>
            <person name="Zhang G."/>
            <person name="Zhang R."/>
        </authorList>
    </citation>
    <scope>NUCLEOTIDE SEQUENCE [LARGE SCALE GENOMIC DNA]</scope>
    <source>
        <strain evidence="2 3">WB1-6</strain>
    </source>
</reference>
<dbReference type="Proteomes" id="UP000185783">
    <property type="component" value="Unassembled WGS sequence"/>
</dbReference>
<dbReference type="EMBL" id="LVVZ01000007">
    <property type="protein sequence ID" value="OKL45046.1"/>
    <property type="molecule type" value="Genomic_DNA"/>
</dbReference>
<keyword evidence="3" id="KW-1185">Reference proteome</keyword>
<dbReference type="AlphaFoldDB" id="A0A1U7JJX4"/>
<accession>A0A1U7JJX4</accession>
<evidence type="ECO:0000313" key="3">
    <source>
        <dbReference type="Proteomes" id="UP000185783"/>
    </source>
</evidence>
<evidence type="ECO:0000256" key="1">
    <source>
        <dbReference type="SAM" id="Phobius"/>
    </source>
</evidence>
<keyword evidence="1" id="KW-1133">Transmembrane helix</keyword>
<keyword evidence="1" id="KW-0472">Membrane</keyword>
<feature type="transmembrane region" description="Helical" evidence="1">
    <location>
        <begin position="34"/>
        <end position="57"/>
    </location>
</feature>
<keyword evidence="1" id="KW-0812">Transmembrane</keyword>
<name>A0A1U7JJX4_9HYPH</name>
<protein>
    <submittedName>
        <fullName evidence="2">Uncharacterized protein</fullName>
    </submittedName>
</protein>
<comment type="caution">
    <text evidence="2">The sequence shown here is derived from an EMBL/GenBank/DDBJ whole genome shotgun (WGS) entry which is preliminary data.</text>
</comment>
<organism evidence="2 3">
    <name type="scientific">Pseudovibrio exalbescens</name>
    <dbReference type="NCBI Taxonomy" id="197461"/>
    <lineage>
        <taxon>Bacteria</taxon>
        <taxon>Pseudomonadati</taxon>
        <taxon>Pseudomonadota</taxon>
        <taxon>Alphaproteobacteria</taxon>
        <taxon>Hyphomicrobiales</taxon>
        <taxon>Stappiaceae</taxon>
        <taxon>Pseudovibrio</taxon>
    </lineage>
</organism>